<evidence type="ECO:0000256" key="4">
    <source>
        <dbReference type="ARBA" id="ARBA00023186"/>
    </source>
</evidence>
<dbReference type="InterPro" id="IPR027409">
    <property type="entry name" value="GroEL-like_apical_dom_sf"/>
</dbReference>
<evidence type="ECO:0000256" key="7">
    <source>
        <dbReference type="RuleBase" id="RU000418"/>
    </source>
</evidence>
<comment type="function">
    <text evidence="6 8">Together with its co-chaperonin GroES, plays an essential role in assisting protein folding. The GroEL-GroES system forms a nano-cage that allows encapsulation of the non-native substrate proteins and provides a physical environment optimized to promote and accelerate protein folding.</text>
</comment>
<keyword evidence="4 6" id="KW-0143">Chaperone</keyword>
<feature type="binding site" evidence="6">
    <location>
        <begin position="29"/>
        <end position="32"/>
    </location>
    <ligand>
        <name>ATP</name>
        <dbReference type="ChEBI" id="CHEBI:30616"/>
    </ligand>
</feature>
<dbReference type="PANTHER" id="PTHR45633">
    <property type="entry name" value="60 KDA HEAT SHOCK PROTEIN, MITOCHONDRIAL"/>
    <property type="match status" value="1"/>
</dbReference>
<keyword evidence="11" id="KW-1185">Reference proteome</keyword>
<dbReference type="HAMAP" id="MF_00600">
    <property type="entry name" value="CH60"/>
    <property type="match status" value="1"/>
</dbReference>
<dbReference type="SUPFAM" id="SSF48592">
    <property type="entry name" value="GroEL equatorial domain-like"/>
    <property type="match status" value="1"/>
</dbReference>
<dbReference type="CDD" id="cd03344">
    <property type="entry name" value="GroEL"/>
    <property type="match status" value="1"/>
</dbReference>
<evidence type="ECO:0000256" key="6">
    <source>
        <dbReference type="HAMAP-Rule" id="MF_00600"/>
    </source>
</evidence>
<accession>A0ABT8CBQ5</accession>
<dbReference type="Gene3D" id="3.30.260.10">
    <property type="entry name" value="TCP-1-like chaperonin intermediate domain"/>
    <property type="match status" value="1"/>
</dbReference>
<dbReference type="PRINTS" id="PR00298">
    <property type="entry name" value="CHAPERONIN60"/>
</dbReference>
<keyword evidence="3 6" id="KW-0067">ATP-binding</keyword>
<dbReference type="EC" id="5.6.1.7" evidence="6"/>
<dbReference type="Pfam" id="PF00118">
    <property type="entry name" value="Cpn60_TCP1"/>
    <property type="match status" value="1"/>
</dbReference>
<evidence type="ECO:0000313" key="11">
    <source>
        <dbReference type="Proteomes" id="UP001236663"/>
    </source>
</evidence>
<evidence type="ECO:0000313" key="10">
    <source>
        <dbReference type="EMBL" id="MDN3690248.1"/>
    </source>
</evidence>
<dbReference type="InterPro" id="IPR001844">
    <property type="entry name" value="Cpn60/GroEL"/>
</dbReference>
<dbReference type="Gene3D" id="3.50.7.10">
    <property type="entry name" value="GroEL"/>
    <property type="match status" value="1"/>
</dbReference>
<feature type="coiled-coil region" evidence="9">
    <location>
        <begin position="332"/>
        <end position="359"/>
    </location>
</feature>
<comment type="subunit">
    <text evidence="6 8">Forms a cylinder of 14 subunits composed of two heptameric rings stacked back-to-back. Interacts with the co-chaperonin GroES.</text>
</comment>
<feature type="binding site" evidence="6">
    <location>
        <position position="415"/>
    </location>
    <ligand>
        <name>ATP</name>
        <dbReference type="ChEBI" id="CHEBI:30616"/>
    </ligand>
</feature>
<feature type="binding site" evidence="6">
    <location>
        <position position="495"/>
    </location>
    <ligand>
        <name>ATP</name>
        <dbReference type="ChEBI" id="CHEBI:30616"/>
    </ligand>
</feature>
<gene>
    <name evidence="6 10" type="primary">groL</name>
    <name evidence="6" type="synonym">groEL</name>
    <name evidence="10" type="ORF">QWZ15_20670</name>
</gene>
<dbReference type="NCBIfam" id="NF000592">
    <property type="entry name" value="PRK00013.1"/>
    <property type="match status" value="1"/>
</dbReference>
<dbReference type="InterPro" id="IPR002423">
    <property type="entry name" value="Cpn60/GroEL/TCP-1"/>
</dbReference>
<comment type="subcellular location">
    <subcellularLocation>
        <location evidence="6">Cytoplasm</location>
    </subcellularLocation>
</comment>
<keyword evidence="9" id="KW-0175">Coiled coil</keyword>
<organism evidence="10 11">
    <name type="scientific">Cyclobacterium jeungdonense</name>
    <dbReference type="NCBI Taxonomy" id="708087"/>
    <lineage>
        <taxon>Bacteria</taxon>
        <taxon>Pseudomonadati</taxon>
        <taxon>Bacteroidota</taxon>
        <taxon>Cytophagia</taxon>
        <taxon>Cytophagales</taxon>
        <taxon>Cyclobacteriaceae</taxon>
        <taxon>Cyclobacterium</taxon>
    </lineage>
</organism>
<comment type="caution">
    <text evidence="6">Lacks conserved residue(s) required for the propagation of feature annotation.</text>
</comment>
<evidence type="ECO:0000256" key="3">
    <source>
        <dbReference type="ARBA" id="ARBA00022840"/>
    </source>
</evidence>
<protein>
    <recommendedName>
        <fullName evidence="6">Chaperonin GroEL</fullName>
        <ecNumber evidence="6">5.6.1.7</ecNumber>
    </recommendedName>
    <alternativeName>
        <fullName evidence="6">60 kDa chaperonin</fullName>
    </alternativeName>
    <alternativeName>
        <fullName evidence="6">Chaperonin-60</fullName>
        <shortName evidence="6">Cpn60</shortName>
    </alternativeName>
</protein>
<reference evidence="11" key="1">
    <citation type="journal article" date="2019" name="Int. J. Syst. Evol. Microbiol.">
        <title>The Global Catalogue of Microorganisms (GCM) 10K type strain sequencing project: providing services to taxonomists for standard genome sequencing and annotation.</title>
        <authorList>
            <consortium name="The Broad Institute Genomics Platform"/>
            <consortium name="The Broad Institute Genome Sequencing Center for Infectious Disease"/>
            <person name="Wu L."/>
            <person name="Ma J."/>
        </authorList>
    </citation>
    <scope>NUCLEOTIDE SEQUENCE [LARGE SCALE GENOMIC DNA]</scope>
    <source>
        <strain evidence="11">CECT 7706</strain>
    </source>
</reference>
<name>A0ABT8CBQ5_9BACT</name>
<keyword evidence="2 6" id="KW-0547">Nucleotide-binding</keyword>
<dbReference type="InterPro" id="IPR027413">
    <property type="entry name" value="GROEL-like_equatorial_sf"/>
</dbReference>
<comment type="caution">
    <text evidence="10">The sequence shown here is derived from an EMBL/GenBank/DDBJ whole genome shotgun (WGS) entry which is preliminary data.</text>
</comment>
<dbReference type="InterPro" id="IPR018370">
    <property type="entry name" value="Chaperonin_Cpn60_CS"/>
</dbReference>
<sequence>MSKIIEFDINARRKLTEGMNLLAQSVIITFGPKGRTVVFEKVNGEPQVCNDGVTVARQVELDDPVEDLGAKMLRQAAIKTSETAGDGTTSATLLAQAMINIGLKRIEAGINPMEVRRGISKAVKAVVDHLKKQSVSVGDDHSKIEQVASISANNDGEIGKLIAEAVRKAGKESVITIEEAKGIETSIEVVEGLRFDRGYISPYFITENEKMEVVFERPYILLHDKKVSGIRELLPLLEKVTQTGAPFLIIAEDFASDVLATLVVNNLRGVLKVAAVKAPGFGDRRKDQLEDIAFLTGGTVFSEEKGFELDKAELSHLGVCEKIIINKDNTTLINGSGQKENIEKRIKQLKAEIVKAATSFEKDQLQERMAKLTGGVAVIYVGASTEVEMVEKKDRVEDALNATRAAIEEGIVPGGGVSYLRSISSLDELSPENEEEKFGIYVVKKSLEEPIKQLAVNAGLDSNEILQRVKDGENDFGFNFKTEQFEQLLKTGVIDPTKVGRLALENAASVAMMMLTTECVIAKNRSKENETLDTLPQI</sequence>
<dbReference type="EMBL" id="JAUFQS010000047">
    <property type="protein sequence ID" value="MDN3690248.1"/>
    <property type="molecule type" value="Genomic_DNA"/>
</dbReference>
<keyword evidence="6" id="KW-0963">Cytoplasm</keyword>
<dbReference type="PROSITE" id="PS00296">
    <property type="entry name" value="CHAPERONINS_CPN60"/>
    <property type="match status" value="1"/>
</dbReference>
<comment type="similarity">
    <text evidence="1 6 7">Belongs to the chaperonin (HSP60) family.</text>
</comment>
<dbReference type="SUPFAM" id="SSF52029">
    <property type="entry name" value="GroEL apical domain-like"/>
    <property type="match status" value="1"/>
</dbReference>
<dbReference type="NCBIfam" id="NF009489">
    <property type="entry name" value="PRK12851.1"/>
    <property type="match status" value="1"/>
</dbReference>
<dbReference type="SUPFAM" id="SSF54849">
    <property type="entry name" value="GroEL-intermediate domain like"/>
    <property type="match status" value="1"/>
</dbReference>
<dbReference type="NCBIfam" id="NF009488">
    <property type="entry name" value="PRK12850.1"/>
    <property type="match status" value="1"/>
</dbReference>
<keyword evidence="5 6" id="KW-0413">Isomerase</keyword>
<dbReference type="Gene3D" id="1.10.560.10">
    <property type="entry name" value="GroEL-like equatorial domain"/>
    <property type="match status" value="1"/>
</dbReference>
<evidence type="ECO:0000256" key="2">
    <source>
        <dbReference type="ARBA" id="ARBA00022741"/>
    </source>
</evidence>
<dbReference type="InterPro" id="IPR027410">
    <property type="entry name" value="TCP-1-like_intermed_sf"/>
</dbReference>
<evidence type="ECO:0000256" key="8">
    <source>
        <dbReference type="RuleBase" id="RU000419"/>
    </source>
</evidence>
<dbReference type="NCBIfam" id="TIGR02348">
    <property type="entry name" value="GroEL"/>
    <property type="match status" value="1"/>
</dbReference>
<proteinExistence type="inferred from homology"/>
<evidence type="ECO:0000256" key="9">
    <source>
        <dbReference type="SAM" id="Coils"/>
    </source>
</evidence>
<dbReference type="NCBIfam" id="NF009487">
    <property type="entry name" value="PRK12849.1"/>
    <property type="match status" value="1"/>
</dbReference>
<evidence type="ECO:0000256" key="1">
    <source>
        <dbReference type="ARBA" id="ARBA00006607"/>
    </source>
</evidence>
<dbReference type="Proteomes" id="UP001236663">
    <property type="component" value="Unassembled WGS sequence"/>
</dbReference>
<evidence type="ECO:0000256" key="5">
    <source>
        <dbReference type="ARBA" id="ARBA00023235"/>
    </source>
</evidence>
<dbReference type="RefSeq" id="WP_163383248.1">
    <property type="nucleotide sequence ID" value="NZ_JAUFQS010000047.1"/>
</dbReference>